<dbReference type="Gene3D" id="2.60.120.200">
    <property type="match status" value="1"/>
</dbReference>
<name>A0AB39XU30_9BRAD</name>
<dbReference type="InterPro" id="IPR013320">
    <property type="entry name" value="ConA-like_dom_sf"/>
</dbReference>
<evidence type="ECO:0000256" key="1">
    <source>
        <dbReference type="ARBA" id="ARBA00006865"/>
    </source>
</evidence>
<reference evidence="4" key="1">
    <citation type="submission" date="2024-08" db="EMBL/GenBank/DDBJ databases">
        <authorList>
            <person name="Chaddad Z."/>
            <person name="Lamrabet M."/>
            <person name="Bouhnik O."/>
            <person name="Alami S."/>
            <person name="Wipf D."/>
            <person name="Courty P.E."/>
            <person name="Missbah El Idrissi M."/>
        </authorList>
    </citation>
    <scope>NUCLEOTIDE SEQUENCE</scope>
    <source>
        <strain evidence="4">LLZ17</strain>
    </source>
</reference>
<protein>
    <submittedName>
        <fullName evidence="4">Family 16 glycosylhydrolase</fullName>
    </submittedName>
</protein>
<evidence type="ECO:0000313" key="4">
    <source>
        <dbReference type="EMBL" id="XDV60670.1"/>
    </source>
</evidence>
<dbReference type="SUPFAM" id="SSF49899">
    <property type="entry name" value="Concanavalin A-like lectins/glucanases"/>
    <property type="match status" value="1"/>
</dbReference>
<feature type="chain" id="PRO_5044254508" evidence="2">
    <location>
        <begin position="23"/>
        <end position="424"/>
    </location>
</feature>
<dbReference type="AlphaFoldDB" id="A0AB39XU30"/>
<gene>
    <name evidence="4" type="ORF">AB8Z38_15860</name>
</gene>
<dbReference type="RefSeq" id="WP_369726021.1">
    <property type="nucleotide sequence ID" value="NZ_CP165734.1"/>
</dbReference>
<dbReference type="InterPro" id="IPR000757">
    <property type="entry name" value="Beta-glucanase-like"/>
</dbReference>
<sequence length="424" mass="46156">MLKGAVAMVLAAADSTFAPLHAQGQTPPPPIPDTQINVSTSDAIIGRNDLLARVPVELSVPAPHTLVVEYSVQETLGPPSRGAEIVASHGQLIFHPGEQHKIIELQLRRPIGPTQSIDLRLADFGYPVRAYATRTARITSSDVSMSPSMESDTIPLPSLPSGGSIVFTDDLREPDFANDSGFRPDGRACWQSRLARTRQQVSNKEAGYYADPALNPEAKVWGIDPSTGFRFIQAEYIPGGLLDGNGGKFTHAWEKDVPFTYSAAMVTSRTLFNRITIGSYVEFQVKLARVAGSWPALWLLRADDAWPPEIDVIEAFISSPTHAADVITSSIHWRGEKKDTKLTAPRFRYATSSQEPTSSSASTALAASSARSRSSITSMENPTARCQTWSAPAHGSCYWTSPLEGLWASHAIQWRFPRACTLRA</sequence>
<evidence type="ECO:0000259" key="3">
    <source>
        <dbReference type="PROSITE" id="PS51762"/>
    </source>
</evidence>
<comment type="similarity">
    <text evidence="1">Belongs to the glycosyl hydrolase 16 family.</text>
</comment>
<feature type="domain" description="GH16" evidence="3">
    <location>
        <begin position="149"/>
        <end position="424"/>
    </location>
</feature>
<proteinExistence type="inferred from homology"/>
<keyword evidence="2" id="KW-0732">Signal</keyword>
<dbReference type="EMBL" id="CP165734">
    <property type="protein sequence ID" value="XDV60670.1"/>
    <property type="molecule type" value="Genomic_DNA"/>
</dbReference>
<feature type="signal peptide" evidence="2">
    <location>
        <begin position="1"/>
        <end position="22"/>
    </location>
</feature>
<evidence type="ECO:0000256" key="2">
    <source>
        <dbReference type="SAM" id="SignalP"/>
    </source>
</evidence>
<organism evidence="4">
    <name type="scientific">Bradyrhizobium sp. LLZ17</name>
    <dbReference type="NCBI Taxonomy" id="3239388"/>
    <lineage>
        <taxon>Bacteria</taxon>
        <taxon>Pseudomonadati</taxon>
        <taxon>Pseudomonadota</taxon>
        <taxon>Alphaproteobacteria</taxon>
        <taxon>Hyphomicrobiales</taxon>
        <taxon>Nitrobacteraceae</taxon>
        <taxon>Bradyrhizobium</taxon>
    </lineage>
</organism>
<dbReference type="GO" id="GO:0004553">
    <property type="term" value="F:hydrolase activity, hydrolyzing O-glycosyl compounds"/>
    <property type="evidence" value="ECO:0007669"/>
    <property type="project" value="InterPro"/>
</dbReference>
<dbReference type="GO" id="GO:0005975">
    <property type="term" value="P:carbohydrate metabolic process"/>
    <property type="evidence" value="ECO:0007669"/>
    <property type="project" value="InterPro"/>
</dbReference>
<dbReference type="PROSITE" id="PS51762">
    <property type="entry name" value="GH16_2"/>
    <property type="match status" value="1"/>
</dbReference>
<accession>A0AB39XU30</accession>